<dbReference type="GeneID" id="100122505"/>
<dbReference type="InterPro" id="IPR023795">
    <property type="entry name" value="Serpin_CS"/>
</dbReference>
<dbReference type="RefSeq" id="XP_016842346.1">
    <property type="nucleotide sequence ID" value="XM_016986857.3"/>
</dbReference>
<dbReference type="Gene3D" id="2.30.39.10">
    <property type="entry name" value="Alpha-1-antitrypsin, domain 1"/>
    <property type="match status" value="1"/>
</dbReference>
<accession>A0A7M7IUW1</accession>
<dbReference type="InterPro" id="IPR023796">
    <property type="entry name" value="Serpin_dom"/>
</dbReference>
<reference evidence="7" key="1">
    <citation type="submission" date="2021-01" db="UniProtKB">
        <authorList>
            <consortium name="EnsemblMetazoa"/>
        </authorList>
    </citation>
    <scope>IDENTIFICATION</scope>
</reference>
<dbReference type="GO" id="GO:0004867">
    <property type="term" value="F:serine-type endopeptidase inhibitor activity"/>
    <property type="evidence" value="ECO:0007669"/>
    <property type="project" value="UniProtKB-KW"/>
</dbReference>
<protein>
    <recommendedName>
        <fullName evidence="6">Serpin domain-containing protein</fullName>
    </recommendedName>
</protein>
<keyword evidence="3" id="KW-0722">Serine protease inhibitor</keyword>
<dbReference type="SUPFAM" id="SSF56574">
    <property type="entry name" value="Serpins"/>
    <property type="match status" value="1"/>
</dbReference>
<evidence type="ECO:0000256" key="4">
    <source>
        <dbReference type="RuleBase" id="RU000411"/>
    </source>
</evidence>
<dbReference type="SMR" id="A0A7M7IUW1"/>
<keyword evidence="8" id="KW-1185">Reference proteome</keyword>
<dbReference type="Proteomes" id="UP000002358">
    <property type="component" value="Chromosome 5"/>
</dbReference>
<dbReference type="CDD" id="cd19601">
    <property type="entry name" value="serpin42Da-like"/>
    <property type="match status" value="1"/>
</dbReference>
<comment type="similarity">
    <text evidence="1 4">Belongs to the serpin family.</text>
</comment>
<dbReference type="InterPro" id="IPR042178">
    <property type="entry name" value="Serpin_sf_1"/>
</dbReference>
<sequence>MRTPTVILALALCVTCTMAEDKAAEPLKAVSEGTGHFATNFFKQVSAENKGKNLISSPLSAHVVLSMAAFGAGGNTAVQMRQSLHMPADDVVSKQGFENLIDTLNNVENVTLEVANKMYLANNLKLKSDYKSLTSGTFRSEATEIDTSKPAESAKVVNDWVDERTHHKIKDIVKEDDITSDTRMLLLNAVYFKGKWAKEFKKEGTQDKIFHVDAKTEKKVPTMFASGSYVYGELPDLKAKFVELPYENKDLKMVIIVPDEIEGLSAIQENLESFNHTRLAEAGSEREVQLYIPKFKIESTIDLKKPLEALGMTDMFSNAANFTGISDEPLKVGKVLQKAFIEVNEEGSEAAAVTAMQIVAESSLIQFERPTVFRADKPFFFTIFNKNTNFFIFAGTVEKLLMPDSKSAGNKMLLCTIIRTSYYLCLHQREIP</sequence>
<evidence type="ECO:0000313" key="7">
    <source>
        <dbReference type="EnsemblMetazoa" id="XP_016842346"/>
    </source>
</evidence>
<evidence type="ECO:0000256" key="1">
    <source>
        <dbReference type="ARBA" id="ARBA00009500"/>
    </source>
</evidence>
<dbReference type="SMART" id="SM00093">
    <property type="entry name" value="SERPIN"/>
    <property type="match status" value="1"/>
</dbReference>
<dbReference type="PANTHER" id="PTHR11461">
    <property type="entry name" value="SERINE PROTEASE INHIBITOR, SERPIN"/>
    <property type="match status" value="1"/>
</dbReference>
<name>A0A7M7IUW1_NASVI</name>
<feature type="signal peptide" evidence="5">
    <location>
        <begin position="1"/>
        <end position="19"/>
    </location>
</feature>
<dbReference type="InParanoid" id="A0A7M7IUW1"/>
<evidence type="ECO:0000256" key="2">
    <source>
        <dbReference type="ARBA" id="ARBA00022690"/>
    </source>
</evidence>
<evidence type="ECO:0000256" key="5">
    <source>
        <dbReference type="SAM" id="SignalP"/>
    </source>
</evidence>
<dbReference type="InterPro" id="IPR000215">
    <property type="entry name" value="Serpin_fam"/>
</dbReference>
<dbReference type="EnsemblMetazoa" id="XM_016986857">
    <property type="protein sequence ID" value="XP_016842346"/>
    <property type="gene ID" value="LOC100122505"/>
</dbReference>
<organism evidence="7 8">
    <name type="scientific">Nasonia vitripennis</name>
    <name type="common">Parasitic wasp</name>
    <dbReference type="NCBI Taxonomy" id="7425"/>
    <lineage>
        <taxon>Eukaryota</taxon>
        <taxon>Metazoa</taxon>
        <taxon>Ecdysozoa</taxon>
        <taxon>Arthropoda</taxon>
        <taxon>Hexapoda</taxon>
        <taxon>Insecta</taxon>
        <taxon>Pterygota</taxon>
        <taxon>Neoptera</taxon>
        <taxon>Endopterygota</taxon>
        <taxon>Hymenoptera</taxon>
        <taxon>Apocrita</taxon>
        <taxon>Proctotrupomorpha</taxon>
        <taxon>Chalcidoidea</taxon>
        <taxon>Pteromalidae</taxon>
        <taxon>Pteromalinae</taxon>
        <taxon>Nasonia</taxon>
    </lineage>
</organism>
<dbReference type="InterPro" id="IPR036186">
    <property type="entry name" value="Serpin_sf"/>
</dbReference>
<dbReference type="PANTHER" id="PTHR11461:SF211">
    <property type="entry name" value="GH10112P-RELATED"/>
    <property type="match status" value="1"/>
</dbReference>
<dbReference type="Pfam" id="PF00079">
    <property type="entry name" value="Serpin"/>
    <property type="match status" value="1"/>
</dbReference>
<evidence type="ECO:0000313" key="8">
    <source>
        <dbReference type="Proteomes" id="UP000002358"/>
    </source>
</evidence>
<dbReference type="FunCoup" id="A0A7M7IUW1">
    <property type="interactions" value="87"/>
</dbReference>
<evidence type="ECO:0000256" key="3">
    <source>
        <dbReference type="ARBA" id="ARBA00022900"/>
    </source>
</evidence>
<dbReference type="GO" id="GO:0005615">
    <property type="term" value="C:extracellular space"/>
    <property type="evidence" value="ECO:0007669"/>
    <property type="project" value="InterPro"/>
</dbReference>
<evidence type="ECO:0000259" key="6">
    <source>
        <dbReference type="SMART" id="SM00093"/>
    </source>
</evidence>
<feature type="domain" description="Serpin" evidence="6">
    <location>
        <begin position="39"/>
        <end position="400"/>
    </location>
</feature>
<dbReference type="InterPro" id="IPR042185">
    <property type="entry name" value="Serpin_sf_2"/>
</dbReference>
<dbReference type="Gene3D" id="3.30.497.10">
    <property type="entry name" value="Antithrombin, subunit I, domain 2"/>
    <property type="match status" value="1"/>
</dbReference>
<dbReference type="PROSITE" id="PS00284">
    <property type="entry name" value="SERPIN"/>
    <property type="match status" value="1"/>
</dbReference>
<dbReference type="AlphaFoldDB" id="A0A7M7IUW1"/>
<dbReference type="OrthoDB" id="671595at2759"/>
<keyword evidence="5" id="KW-0732">Signal</keyword>
<proteinExistence type="inferred from homology"/>
<feature type="chain" id="PRO_5029809746" description="Serpin domain-containing protein" evidence="5">
    <location>
        <begin position="20"/>
        <end position="432"/>
    </location>
</feature>
<keyword evidence="2" id="KW-0646">Protease inhibitor</keyword>